<evidence type="ECO:0000313" key="4">
    <source>
        <dbReference type="Proteomes" id="UP001597351"/>
    </source>
</evidence>
<dbReference type="InterPro" id="IPR014729">
    <property type="entry name" value="Rossmann-like_a/b/a_fold"/>
</dbReference>
<evidence type="ECO:0000256" key="1">
    <source>
        <dbReference type="ARBA" id="ARBA00008791"/>
    </source>
</evidence>
<reference evidence="4" key="1">
    <citation type="journal article" date="2019" name="Int. J. Syst. Evol. Microbiol.">
        <title>The Global Catalogue of Microorganisms (GCM) 10K type strain sequencing project: providing services to taxonomists for standard genome sequencing and annotation.</title>
        <authorList>
            <consortium name="The Broad Institute Genomics Platform"/>
            <consortium name="The Broad Institute Genome Sequencing Center for Infectious Disease"/>
            <person name="Wu L."/>
            <person name="Ma J."/>
        </authorList>
    </citation>
    <scope>NUCLEOTIDE SEQUENCE [LARGE SCALE GENOMIC DNA]</scope>
    <source>
        <strain evidence="4">CGMCC 1.12477</strain>
    </source>
</reference>
<dbReference type="EMBL" id="JBHUGD010000004">
    <property type="protein sequence ID" value="MFD1949066.1"/>
    <property type="molecule type" value="Genomic_DNA"/>
</dbReference>
<feature type="domain" description="UspA" evidence="2">
    <location>
        <begin position="153"/>
        <end position="286"/>
    </location>
</feature>
<gene>
    <name evidence="3" type="ORF">ACFSDE_19840</name>
</gene>
<dbReference type="PANTHER" id="PTHR46268">
    <property type="entry name" value="STRESS RESPONSE PROTEIN NHAX"/>
    <property type="match status" value="1"/>
</dbReference>
<comment type="similarity">
    <text evidence="1">Belongs to the universal stress protein A family.</text>
</comment>
<comment type="caution">
    <text evidence="3">The sequence shown here is derived from an EMBL/GenBank/DDBJ whole genome shotgun (WGS) entry which is preliminary data.</text>
</comment>
<dbReference type="Gene3D" id="3.40.50.620">
    <property type="entry name" value="HUPs"/>
    <property type="match status" value="2"/>
</dbReference>
<name>A0ABW4TU15_9ACTN</name>
<dbReference type="Proteomes" id="UP001597351">
    <property type="component" value="Unassembled WGS sequence"/>
</dbReference>
<evidence type="ECO:0000313" key="3">
    <source>
        <dbReference type="EMBL" id="MFD1949066.1"/>
    </source>
</evidence>
<dbReference type="InterPro" id="IPR006016">
    <property type="entry name" value="UspA"/>
</dbReference>
<keyword evidence="4" id="KW-1185">Reference proteome</keyword>
<proteinExistence type="inferred from homology"/>
<accession>A0ABW4TU15</accession>
<dbReference type="Pfam" id="PF00582">
    <property type="entry name" value="Usp"/>
    <property type="match status" value="2"/>
</dbReference>
<evidence type="ECO:0000259" key="2">
    <source>
        <dbReference type="Pfam" id="PF00582"/>
    </source>
</evidence>
<dbReference type="PANTHER" id="PTHR46268:SF6">
    <property type="entry name" value="UNIVERSAL STRESS PROTEIN UP12"/>
    <property type="match status" value="1"/>
</dbReference>
<protein>
    <submittedName>
        <fullName evidence="3">Universal stress protein</fullName>
    </submittedName>
</protein>
<sequence length="308" mass="32485">MDTVLQPGVGQVVVGVDGRTRSASALRRAAEVAQETGVPLRLVHVTPSVVLDGAGDVAAAGEAIATAVLDGATAVVEGRRPGLAVRRTHRVGSRADGLARAAGPDGLVVLGRAHREGPVWWPHGSLAASVAARHTGPVLVVPEVGDESATHGRVVVGSTASGTAEPGLATLFDWAERHDATLVFVHAWWAPDPYVDVAEQRTHAVEHEERTLTRLQRTLAPHRAAHPEVPVEVRVRHGRPVHVLLAESDGADLLVLPREHTHRWLPGHVGTTTRALLRESSVPVLLLAAYAAGPAGDLSLEDRGELVR</sequence>
<dbReference type="RefSeq" id="WP_343921154.1">
    <property type="nucleotide sequence ID" value="NZ_BAAAJT010000003.1"/>
</dbReference>
<organism evidence="3 4">
    <name type="scientific">Nocardioides aestuarii</name>
    <dbReference type="NCBI Taxonomy" id="252231"/>
    <lineage>
        <taxon>Bacteria</taxon>
        <taxon>Bacillati</taxon>
        <taxon>Actinomycetota</taxon>
        <taxon>Actinomycetes</taxon>
        <taxon>Propionibacteriales</taxon>
        <taxon>Nocardioidaceae</taxon>
        <taxon>Nocardioides</taxon>
    </lineage>
</organism>
<dbReference type="SUPFAM" id="SSF52402">
    <property type="entry name" value="Adenine nucleotide alpha hydrolases-like"/>
    <property type="match status" value="2"/>
</dbReference>
<feature type="domain" description="UspA" evidence="2">
    <location>
        <begin position="11"/>
        <end position="142"/>
    </location>
</feature>